<dbReference type="RefSeq" id="WP_153536929.1">
    <property type="nucleotide sequence ID" value="NZ_WEGH01000003.1"/>
</dbReference>
<evidence type="ECO:0000313" key="2">
    <source>
        <dbReference type="Proteomes" id="UP000487268"/>
    </source>
</evidence>
<sequence>MSHHLALLELDESSRAQVRDGKVSATDAVAAVRRARRKSRAKNGSTATWEWEPDFLAATHPLAVKARRLCDAREHTMRRRIGKTACGQCWETVIRQDERIVIAAEGVSATAVTPMRPRGSAA</sequence>
<organism evidence="1 2">
    <name type="scientific">Actinomadura macrotermitis</name>
    <dbReference type="NCBI Taxonomy" id="2585200"/>
    <lineage>
        <taxon>Bacteria</taxon>
        <taxon>Bacillati</taxon>
        <taxon>Actinomycetota</taxon>
        <taxon>Actinomycetes</taxon>
        <taxon>Streptosporangiales</taxon>
        <taxon>Thermomonosporaceae</taxon>
        <taxon>Actinomadura</taxon>
    </lineage>
</organism>
<protein>
    <submittedName>
        <fullName evidence="1">Uncharacterized protein</fullName>
    </submittedName>
</protein>
<keyword evidence="2" id="KW-1185">Reference proteome</keyword>
<reference evidence="1 2" key="1">
    <citation type="submission" date="2019-10" db="EMBL/GenBank/DDBJ databases">
        <title>Actinomadura rubteroloni sp. nov. and Actinomadura macrotermitis sp. nov., isolated from the gut of fungus growing-termite Macrotermes natalensis.</title>
        <authorList>
            <person name="Benndorf R."/>
            <person name="Martin K."/>
            <person name="Kuefner M."/>
            <person name="De Beer W."/>
            <person name="Kaster A.-K."/>
            <person name="Vollmers J."/>
            <person name="Poulsen M."/>
            <person name="Beemelmanns C."/>
        </authorList>
    </citation>
    <scope>NUCLEOTIDE SEQUENCE [LARGE SCALE GENOMIC DNA]</scope>
    <source>
        <strain evidence="1 2">RB68</strain>
    </source>
</reference>
<accession>A0A7K0C1G9</accession>
<evidence type="ECO:0000313" key="1">
    <source>
        <dbReference type="EMBL" id="MQY07240.1"/>
    </source>
</evidence>
<dbReference type="EMBL" id="WEGH01000003">
    <property type="protein sequence ID" value="MQY07240.1"/>
    <property type="molecule type" value="Genomic_DNA"/>
</dbReference>
<proteinExistence type="predicted"/>
<dbReference type="OrthoDB" id="3176965at2"/>
<gene>
    <name evidence="1" type="ORF">ACRB68_53400</name>
</gene>
<dbReference type="Proteomes" id="UP000487268">
    <property type="component" value="Unassembled WGS sequence"/>
</dbReference>
<name>A0A7K0C1G9_9ACTN</name>
<dbReference type="AlphaFoldDB" id="A0A7K0C1G9"/>
<comment type="caution">
    <text evidence="1">The sequence shown here is derived from an EMBL/GenBank/DDBJ whole genome shotgun (WGS) entry which is preliminary data.</text>
</comment>